<keyword evidence="9 11" id="KW-0472">Membrane</keyword>
<evidence type="ECO:0000256" key="1">
    <source>
        <dbReference type="ARBA" id="ARBA00004571"/>
    </source>
</evidence>
<keyword evidence="3 11" id="KW-1134">Transmembrane beta strand</keyword>
<evidence type="ECO:0000256" key="10">
    <source>
        <dbReference type="ARBA" id="ARBA00023237"/>
    </source>
</evidence>
<comment type="similarity">
    <text evidence="11 12">Belongs to the TonB-dependent receptor family.</text>
</comment>
<keyword evidence="6" id="KW-0408">Iron</keyword>
<dbReference type="InterPro" id="IPR000531">
    <property type="entry name" value="Beta-barrel_TonB"/>
</dbReference>
<name>A0ABZ0IG77_9GAMM</name>
<evidence type="ECO:0000256" key="11">
    <source>
        <dbReference type="PROSITE-ProRule" id="PRU01360"/>
    </source>
</evidence>
<evidence type="ECO:0000256" key="3">
    <source>
        <dbReference type="ARBA" id="ARBA00022452"/>
    </source>
</evidence>
<dbReference type="RefSeq" id="WP_407329400.1">
    <property type="nucleotide sequence ID" value="NZ_CP136865.1"/>
</dbReference>
<dbReference type="PROSITE" id="PS52016">
    <property type="entry name" value="TONB_DEPENDENT_REC_3"/>
    <property type="match status" value="1"/>
</dbReference>
<evidence type="ECO:0000259" key="13">
    <source>
        <dbReference type="Pfam" id="PF00593"/>
    </source>
</evidence>
<dbReference type="PANTHER" id="PTHR32552:SF81">
    <property type="entry name" value="TONB-DEPENDENT OUTER MEMBRANE RECEPTOR"/>
    <property type="match status" value="1"/>
</dbReference>
<protein>
    <submittedName>
        <fullName evidence="15">TonB-dependent receptor</fullName>
    </submittedName>
</protein>
<evidence type="ECO:0000256" key="2">
    <source>
        <dbReference type="ARBA" id="ARBA00022448"/>
    </source>
</evidence>
<accession>A0ABZ0IG77</accession>
<feature type="domain" description="TonB-dependent receptor-like beta-barrel" evidence="13">
    <location>
        <begin position="262"/>
        <end position="722"/>
    </location>
</feature>
<feature type="domain" description="TonB-dependent receptor plug" evidence="14">
    <location>
        <begin position="53"/>
        <end position="160"/>
    </location>
</feature>
<dbReference type="SUPFAM" id="SSF56935">
    <property type="entry name" value="Porins"/>
    <property type="match status" value="1"/>
</dbReference>
<dbReference type="PANTHER" id="PTHR32552">
    <property type="entry name" value="FERRICHROME IRON RECEPTOR-RELATED"/>
    <property type="match status" value="1"/>
</dbReference>
<keyword evidence="5 11" id="KW-0812">Transmembrane</keyword>
<gene>
    <name evidence="15" type="ORF">R0137_06260</name>
</gene>
<evidence type="ECO:0000256" key="7">
    <source>
        <dbReference type="ARBA" id="ARBA00023065"/>
    </source>
</evidence>
<keyword evidence="10 11" id="KW-0998">Cell outer membrane</keyword>
<dbReference type="Proteomes" id="UP001626549">
    <property type="component" value="Chromosome"/>
</dbReference>
<comment type="subcellular location">
    <subcellularLocation>
        <location evidence="1 11">Cell outer membrane</location>
        <topology evidence="1 11">Multi-pass membrane protein</topology>
    </subcellularLocation>
</comment>
<evidence type="ECO:0000256" key="8">
    <source>
        <dbReference type="ARBA" id="ARBA00023077"/>
    </source>
</evidence>
<dbReference type="Pfam" id="PF07715">
    <property type="entry name" value="Plug"/>
    <property type="match status" value="1"/>
</dbReference>
<dbReference type="InterPro" id="IPR012910">
    <property type="entry name" value="Plug_dom"/>
</dbReference>
<dbReference type="Gene3D" id="2.40.170.20">
    <property type="entry name" value="TonB-dependent receptor, beta-barrel domain"/>
    <property type="match status" value="1"/>
</dbReference>
<keyword evidence="16" id="KW-1185">Reference proteome</keyword>
<evidence type="ECO:0000256" key="6">
    <source>
        <dbReference type="ARBA" id="ARBA00023004"/>
    </source>
</evidence>
<evidence type="ECO:0000256" key="5">
    <source>
        <dbReference type="ARBA" id="ARBA00022692"/>
    </source>
</evidence>
<evidence type="ECO:0000313" key="15">
    <source>
        <dbReference type="EMBL" id="WOJ98170.1"/>
    </source>
</evidence>
<keyword evidence="4" id="KW-0410">Iron transport</keyword>
<evidence type="ECO:0000256" key="4">
    <source>
        <dbReference type="ARBA" id="ARBA00022496"/>
    </source>
</evidence>
<dbReference type="InterPro" id="IPR039426">
    <property type="entry name" value="TonB-dep_rcpt-like"/>
</dbReference>
<keyword evidence="2 11" id="KW-0813">Transport</keyword>
<dbReference type="EMBL" id="CP136865">
    <property type="protein sequence ID" value="WOJ98170.1"/>
    <property type="molecule type" value="Genomic_DNA"/>
</dbReference>
<proteinExistence type="inferred from homology"/>
<evidence type="ECO:0000259" key="14">
    <source>
        <dbReference type="Pfam" id="PF07715"/>
    </source>
</evidence>
<dbReference type="Pfam" id="PF00593">
    <property type="entry name" value="TonB_dep_Rec_b-barrel"/>
    <property type="match status" value="1"/>
</dbReference>
<reference evidence="15 16" key="1">
    <citation type="submission" date="2023-10" db="EMBL/GenBank/DDBJ databases">
        <title>Two novel species belonging to the OM43/NOR5 clade.</title>
        <authorList>
            <person name="Park M."/>
        </authorList>
    </citation>
    <scope>NUCLEOTIDE SEQUENCE [LARGE SCALE GENOMIC DNA]</scope>
    <source>
        <strain evidence="15 16">IMCC45268</strain>
    </source>
</reference>
<keyword evidence="7" id="KW-0406">Ion transport</keyword>
<evidence type="ECO:0000313" key="16">
    <source>
        <dbReference type="Proteomes" id="UP001626549"/>
    </source>
</evidence>
<dbReference type="InterPro" id="IPR036942">
    <property type="entry name" value="Beta-barrel_TonB_sf"/>
</dbReference>
<keyword evidence="15" id="KW-0675">Receptor</keyword>
<sequence>MDKLSRTLGVLIAFSAHASNAQEKIPGSSQSEVKENLVVEEVVVSAQRSIQSVQDVPISMVVLNSDALDRNNVIDFSETLDLTPGISSGATNSPVARALTIRGVGTSVIDGAAPSVPIFIDGVAAASVGVAFTTLMDPQQIELLRGPQGTLYGKNAPGGAYNITTKAPSTERMEGKVAATYSQWDANNEPTTDLRASVNIPITESVAIRASALRGDSEGGIDLVSPLATDDATGGKDHIAARVRLLADLNEQSTLDLIANYQDLENTYNVQTYDGQVPATGGFSNIPATFTDFGDRVVYSNAAGVSRTDVKDFSARYQLNADWTTLDVIAGYQEFATDGFQIQGGDFPITPTPISEFEVINEIRTLEARISNSGDSFDYLAGVYLSETESSSFIGLGGFESFTEQEGSDAALFANITWHLADQWDLATGLRYEDGTRDINSEINAPGFEPISRELDFEHLSWSLKLNYFLNENTTGYVAIDNAYRAGGVTSFAAGVRAIGAAVAGTPLDPDGIVLGLAEDFTDYDEEVSTAFEVGVKGSALDQRLRYNAAAFYQVFDDYITRVDGFAVSNPLLNLTGASAFATSLLFNAEEVVTQGIEFDFSYAITENWSGSFAVAYFDATVEEFADRLCTPNDNNATDLFCPAEPGSDLKLQPRWNSNLQLTYVKSFSNGWAFNSNFSWTWNSEVSADLEIEDYNDPLNFFNVNAGVSNENWVLSLWAKNLTDEVAVQTVNQFPTFDPANPLTVSGPLTYNGREYGLTLSYIF</sequence>
<keyword evidence="8 12" id="KW-0798">TonB box</keyword>
<organism evidence="15 16">
    <name type="scientific">Congregibacter brevis</name>
    <dbReference type="NCBI Taxonomy" id="3081201"/>
    <lineage>
        <taxon>Bacteria</taxon>
        <taxon>Pseudomonadati</taxon>
        <taxon>Pseudomonadota</taxon>
        <taxon>Gammaproteobacteria</taxon>
        <taxon>Cellvibrionales</taxon>
        <taxon>Halieaceae</taxon>
        <taxon>Congregibacter</taxon>
    </lineage>
</organism>
<evidence type="ECO:0000256" key="9">
    <source>
        <dbReference type="ARBA" id="ARBA00023136"/>
    </source>
</evidence>
<evidence type="ECO:0000256" key="12">
    <source>
        <dbReference type="RuleBase" id="RU003357"/>
    </source>
</evidence>